<dbReference type="GO" id="GO:0017154">
    <property type="term" value="F:semaphorin receptor activity"/>
    <property type="evidence" value="ECO:0007669"/>
    <property type="project" value="InterPro"/>
</dbReference>
<feature type="domain" description="IPT/TIG" evidence="1">
    <location>
        <begin position="101"/>
        <end position="181"/>
    </location>
</feature>
<dbReference type="Gene3D" id="2.60.40.10">
    <property type="entry name" value="Immunoglobulins"/>
    <property type="match status" value="4"/>
</dbReference>
<gene>
    <name evidence="2" type="ORF">SAMN05216259_104411</name>
</gene>
<evidence type="ECO:0000313" key="2">
    <source>
        <dbReference type="EMBL" id="SDN52527.1"/>
    </source>
</evidence>
<dbReference type="STRING" id="310781.SAMN05216259_104411"/>
<dbReference type="Pfam" id="PF01833">
    <property type="entry name" value="TIG"/>
    <property type="match status" value="4"/>
</dbReference>
<dbReference type="SMART" id="SM00429">
    <property type="entry name" value="IPT"/>
    <property type="match status" value="4"/>
</dbReference>
<dbReference type="SUPFAM" id="SSF81296">
    <property type="entry name" value="E set domains"/>
    <property type="match status" value="4"/>
</dbReference>
<proteinExistence type="predicted"/>
<evidence type="ECO:0000259" key="1">
    <source>
        <dbReference type="SMART" id="SM00429"/>
    </source>
</evidence>
<dbReference type="PANTHER" id="PTHR22625:SF70">
    <property type="entry name" value="PLEXIN A, ISOFORM A"/>
    <property type="match status" value="1"/>
</dbReference>
<dbReference type="Proteomes" id="UP000199341">
    <property type="component" value="Unassembled WGS sequence"/>
</dbReference>
<dbReference type="EMBL" id="FNIE01000004">
    <property type="protein sequence ID" value="SDN52527.1"/>
    <property type="molecule type" value="Genomic_DNA"/>
</dbReference>
<dbReference type="PANTHER" id="PTHR22625">
    <property type="entry name" value="PLEXIN"/>
    <property type="match status" value="1"/>
</dbReference>
<feature type="domain" description="IPT/TIG" evidence="1">
    <location>
        <begin position="183"/>
        <end position="263"/>
    </location>
</feature>
<keyword evidence="3" id="KW-1185">Reference proteome</keyword>
<protein>
    <submittedName>
        <fullName evidence="2">IPT/TIG domain-containing protein</fullName>
    </submittedName>
</protein>
<reference evidence="2 3" key="1">
    <citation type="submission" date="2016-10" db="EMBL/GenBank/DDBJ databases">
        <authorList>
            <person name="de Groot N.N."/>
        </authorList>
    </citation>
    <scope>NUCLEOTIDE SEQUENCE [LARGE SCALE GENOMIC DNA]</scope>
    <source>
        <strain evidence="2 3">CGMCC 4.2022</strain>
    </source>
</reference>
<feature type="domain" description="IPT/TIG" evidence="1">
    <location>
        <begin position="265"/>
        <end position="343"/>
    </location>
</feature>
<dbReference type="PROSITE" id="PS50194">
    <property type="entry name" value="FILAMIN_REPEAT"/>
    <property type="match status" value="1"/>
</dbReference>
<name>A0A1H0C402_9ACTN</name>
<dbReference type="CDD" id="cd00102">
    <property type="entry name" value="IPT"/>
    <property type="match status" value="2"/>
</dbReference>
<dbReference type="InterPro" id="IPR002909">
    <property type="entry name" value="IPT_dom"/>
</dbReference>
<dbReference type="AlphaFoldDB" id="A0A1H0C402"/>
<dbReference type="InterPro" id="IPR013783">
    <property type="entry name" value="Ig-like_fold"/>
</dbReference>
<organism evidence="2 3">
    <name type="scientific">Actinacidiphila guanduensis</name>
    <dbReference type="NCBI Taxonomy" id="310781"/>
    <lineage>
        <taxon>Bacteria</taxon>
        <taxon>Bacillati</taxon>
        <taxon>Actinomycetota</taxon>
        <taxon>Actinomycetes</taxon>
        <taxon>Kitasatosporales</taxon>
        <taxon>Streptomycetaceae</taxon>
        <taxon>Actinacidiphila</taxon>
    </lineage>
</organism>
<accession>A0A1H0C402</accession>
<sequence>MEHTDLAAGAVRPSAAAAAPALTSLVPSGGPAAGGTSVALNGSSLTGATSVTFGANPALTYTVNSASLITATAPPGSGTVTVTVRTPGGLSNGLPYTYAALPVLTAVSPNQGPASGGTVVTLAGTGLSGATAVTFGTNPAASFTVNSSTQITATTPAGTGAVAVTVTTAGGTSGPVFFYYVSAPALAAITPTLGPAAGGTTVTLTGGGLTGATAVTFGATPAASFTVNSSTQITATTPAGTGSVPVTVTTPGGTGNAVVYTYVPAPVLTALTPNQGPTDSGAGVTLTGSGLTTTTAVLFGAVPAAFTVLSDTTVAALAPAGPAGAVAVHVTSLGGSSGSLTYTRLAPPAI</sequence>
<dbReference type="GO" id="GO:0005975">
    <property type="term" value="P:carbohydrate metabolic process"/>
    <property type="evidence" value="ECO:0007669"/>
    <property type="project" value="UniProtKB-ARBA"/>
</dbReference>
<dbReference type="InterPro" id="IPR031148">
    <property type="entry name" value="Plexin"/>
</dbReference>
<dbReference type="InterPro" id="IPR017868">
    <property type="entry name" value="Filamin/ABP280_repeat-like"/>
</dbReference>
<dbReference type="RefSeq" id="WP_093784162.1">
    <property type="nucleotide sequence ID" value="NZ_FNIE01000004.1"/>
</dbReference>
<feature type="domain" description="IPT/TIG" evidence="1">
    <location>
        <begin position="19"/>
        <end position="99"/>
    </location>
</feature>
<dbReference type="InterPro" id="IPR014756">
    <property type="entry name" value="Ig_E-set"/>
</dbReference>
<evidence type="ECO:0000313" key="3">
    <source>
        <dbReference type="Proteomes" id="UP000199341"/>
    </source>
</evidence>
<dbReference type="OrthoDB" id="3289082at2"/>